<accession>A0A068R337</accession>
<protein>
    <submittedName>
        <fullName evidence="1">Uncharacterized protein</fullName>
    </submittedName>
</protein>
<keyword evidence="2" id="KW-1185">Reference proteome</keyword>
<name>A0A068R337_9GAMM</name>
<proteinExistence type="predicted"/>
<sequence length="43" mass="5117">MTLILFIWHAINTYGADFICANVMTIMKIVFLIHSNFFLFRHI</sequence>
<evidence type="ECO:0000313" key="2">
    <source>
        <dbReference type="Proteomes" id="UP000032735"/>
    </source>
</evidence>
<organism evidence="1 2">
    <name type="scientific">Xenorhabdus poinarii G6</name>
    <dbReference type="NCBI Taxonomy" id="1354304"/>
    <lineage>
        <taxon>Bacteria</taxon>
        <taxon>Pseudomonadati</taxon>
        <taxon>Pseudomonadota</taxon>
        <taxon>Gammaproteobacteria</taxon>
        <taxon>Enterobacterales</taxon>
        <taxon>Morganellaceae</taxon>
        <taxon>Xenorhabdus</taxon>
    </lineage>
</organism>
<dbReference type="EMBL" id="FO704551">
    <property type="protein sequence ID" value="CDG21301.1"/>
    <property type="molecule type" value="Genomic_DNA"/>
</dbReference>
<dbReference type="Proteomes" id="UP000032735">
    <property type="component" value="Chromosome"/>
</dbReference>
<evidence type="ECO:0000313" key="1">
    <source>
        <dbReference type="EMBL" id="CDG21301.1"/>
    </source>
</evidence>
<gene>
    <name evidence="1" type="ORF">XPG1_1646</name>
</gene>
<dbReference type="KEGG" id="xpo:XPG1_1646"/>
<reference evidence="1 2" key="1">
    <citation type="submission" date="2013-07" db="EMBL/GenBank/DDBJ databases">
        <authorList>
            <person name="Genoscope - CEA"/>
        </authorList>
    </citation>
    <scope>NUCLEOTIDE SEQUENCE [LARGE SCALE GENOMIC DNA]</scope>
    <source>
        <strain evidence="1 2">G6</strain>
    </source>
</reference>
<dbReference type="AlphaFoldDB" id="A0A068R337"/>
<dbReference type="HOGENOM" id="CLU_3241661_0_0_6"/>